<reference evidence="3" key="2">
    <citation type="journal article" date="2023" name="Plants (Basel)">
        <title>Annotation of the Turnera subulata (Passifloraceae) Draft Genome Reveals the S-Locus Evolved after the Divergence of Turneroideae from Passifloroideae in a Stepwise Manner.</title>
        <authorList>
            <person name="Henning P.M."/>
            <person name="Roalson E.H."/>
            <person name="Mir W."/>
            <person name="McCubbin A.G."/>
            <person name="Shore J.S."/>
        </authorList>
    </citation>
    <scope>NUCLEOTIDE SEQUENCE</scope>
    <source>
        <strain evidence="3">F60SS</strain>
    </source>
</reference>
<feature type="region of interest" description="Disordered" evidence="1">
    <location>
        <begin position="38"/>
        <end position="88"/>
    </location>
</feature>
<feature type="region of interest" description="Disordered" evidence="1">
    <location>
        <begin position="1"/>
        <end position="20"/>
    </location>
</feature>
<evidence type="ECO:0000313" key="3">
    <source>
        <dbReference type="EMBL" id="KAJ4826896.1"/>
    </source>
</evidence>
<dbReference type="Proteomes" id="UP001141552">
    <property type="component" value="Unassembled WGS sequence"/>
</dbReference>
<accession>A0A9Q0FAN9</accession>
<organism evidence="3 4">
    <name type="scientific">Turnera subulata</name>
    <dbReference type="NCBI Taxonomy" id="218843"/>
    <lineage>
        <taxon>Eukaryota</taxon>
        <taxon>Viridiplantae</taxon>
        <taxon>Streptophyta</taxon>
        <taxon>Embryophyta</taxon>
        <taxon>Tracheophyta</taxon>
        <taxon>Spermatophyta</taxon>
        <taxon>Magnoliopsida</taxon>
        <taxon>eudicotyledons</taxon>
        <taxon>Gunneridae</taxon>
        <taxon>Pentapetalae</taxon>
        <taxon>rosids</taxon>
        <taxon>fabids</taxon>
        <taxon>Malpighiales</taxon>
        <taxon>Passifloraceae</taxon>
        <taxon>Turnera</taxon>
    </lineage>
</organism>
<evidence type="ECO:0000259" key="2">
    <source>
        <dbReference type="PROSITE" id="PS51370"/>
    </source>
</evidence>
<dbReference type="InterPro" id="IPR017888">
    <property type="entry name" value="CYC/TB1_R_domain"/>
</dbReference>
<dbReference type="PROSITE" id="PS51370">
    <property type="entry name" value="R"/>
    <property type="match status" value="1"/>
</dbReference>
<feature type="compositionally biased region" description="Basic and acidic residues" evidence="1">
    <location>
        <begin position="73"/>
        <end position="88"/>
    </location>
</feature>
<feature type="domain" description="R" evidence="2">
    <location>
        <begin position="73"/>
        <end position="90"/>
    </location>
</feature>
<dbReference type="OrthoDB" id="1896834at2759"/>
<comment type="caution">
    <text evidence="3">The sequence shown here is derived from an EMBL/GenBank/DDBJ whole genome shotgun (WGS) entry which is preliminary data.</text>
</comment>
<dbReference type="AlphaFoldDB" id="A0A9Q0FAN9"/>
<keyword evidence="4" id="KW-1185">Reference proteome</keyword>
<sequence length="206" mass="23037">MLGFARQAKPSSGSLQNQGLQSMNLGRACQADTGKWREHLGNNWRGDSSVSINPREKKSKLRSHKQVCNLISRESRDKARTRARERTRDRMKIKGLDNPPELSSHRSTNPNKLEQLVLSSGSLQNGEISLVSSSQETVPPLKMIQEEESNTYMLQNQMDTVSLVDKFLGTTSTSRSSTFDFSCTIPVRSGAALEEELTDQFPRTAH</sequence>
<reference evidence="3" key="1">
    <citation type="submission" date="2022-02" db="EMBL/GenBank/DDBJ databases">
        <authorList>
            <person name="Henning P.M."/>
            <person name="McCubbin A.G."/>
            <person name="Shore J.S."/>
        </authorList>
    </citation>
    <scope>NUCLEOTIDE SEQUENCE</scope>
    <source>
        <strain evidence="3">F60SS</strain>
        <tissue evidence="3">Leaves</tissue>
    </source>
</reference>
<name>A0A9Q0FAN9_9ROSI</name>
<gene>
    <name evidence="3" type="ORF">Tsubulata_048176</name>
</gene>
<evidence type="ECO:0000256" key="1">
    <source>
        <dbReference type="SAM" id="MobiDB-lite"/>
    </source>
</evidence>
<protein>
    <recommendedName>
        <fullName evidence="2">R domain-containing protein</fullName>
    </recommendedName>
</protein>
<feature type="compositionally biased region" description="Low complexity" evidence="1">
    <location>
        <begin position="11"/>
        <end position="20"/>
    </location>
</feature>
<proteinExistence type="predicted"/>
<evidence type="ECO:0000313" key="4">
    <source>
        <dbReference type="Proteomes" id="UP001141552"/>
    </source>
</evidence>
<dbReference type="EMBL" id="JAKUCV010006549">
    <property type="protein sequence ID" value="KAJ4826896.1"/>
    <property type="molecule type" value="Genomic_DNA"/>
</dbReference>